<protein>
    <recommendedName>
        <fullName evidence="5">Dehydrogenase E1 component domain-containing protein</fullName>
    </recommendedName>
</protein>
<evidence type="ECO:0000256" key="4">
    <source>
        <dbReference type="ARBA" id="ARBA00023052"/>
    </source>
</evidence>
<dbReference type="InterPro" id="IPR001017">
    <property type="entry name" value="DH_E1"/>
</dbReference>
<dbReference type="OrthoDB" id="413077at2759"/>
<dbReference type="AlphaFoldDB" id="B7G2I0"/>
<dbReference type="SUPFAM" id="SSF52518">
    <property type="entry name" value="Thiamin diphosphate-binding fold (THDP-binding)"/>
    <property type="match status" value="1"/>
</dbReference>
<evidence type="ECO:0000313" key="6">
    <source>
        <dbReference type="EMBL" id="EEC47307.1"/>
    </source>
</evidence>
<evidence type="ECO:0000313" key="7">
    <source>
        <dbReference type="Proteomes" id="UP000000759"/>
    </source>
</evidence>
<dbReference type="GeneID" id="7201912"/>
<dbReference type="Proteomes" id="UP000000759">
    <property type="component" value="Chromosome 12"/>
</dbReference>
<keyword evidence="3" id="KW-0560">Oxidoreductase</keyword>
<dbReference type="Pfam" id="PF00676">
    <property type="entry name" value="E1_dh"/>
    <property type="match status" value="1"/>
</dbReference>
<dbReference type="eggNOG" id="KOG0450">
    <property type="taxonomic scope" value="Eukaryota"/>
</dbReference>
<accession>B7G2I0</accession>
<reference evidence="6 7" key="1">
    <citation type="journal article" date="2008" name="Nature">
        <title>The Phaeodactylum genome reveals the evolutionary history of diatom genomes.</title>
        <authorList>
            <person name="Bowler C."/>
            <person name="Allen A.E."/>
            <person name="Badger J.H."/>
            <person name="Grimwood J."/>
            <person name="Jabbari K."/>
            <person name="Kuo A."/>
            <person name="Maheswari U."/>
            <person name="Martens C."/>
            <person name="Maumus F."/>
            <person name="Otillar R.P."/>
            <person name="Rayko E."/>
            <person name="Salamov A."/>
            <person name="Vandepoele K."/>
            <person name="Beszteri B."/>
            <person name="Gruber A."/>
            <person name="Heijde M."/>
            <person name="Katinka M."/>
            <person name="Mock T."/>
            <person name="Valentin K."/>
            <person name="Verret F."/>
            <person name="Berges J.A."/>
            <person name="Brownlee C."/>
            <person name="Cadoret J.P."/>
            <person name="Chiovitti A."/>
            <person name="Choi C.J."/>
            <person name="Coesel S."/>
            <person name="De Martino A."/>
            <person name="Detter J.C."/>
            <person name="Durkin C."/>
            <person name="Falciatore A."/>
            <person name="Fournet J."/>
            <person name="Haruta M."/>
            <person name="Huysman M.J."/>
            <person name="Jenkins B.D."/>
            <person name="Jiroutova K."/>
            <person name="Jorgensen R.E."/>
            <person name="Joubert Y."/>
            <person name="Kaplan A."/>
            <person name="Kroger N."/>
            <person name="Kroth P.G."/>
            <person name="La Roche J."/>
            <person name="Lindquist E."/>
            <person name="Lommer M."/>
            <person name="Martin-Jezequel V."/>
            <person name="Lopez P.J."/>
            <person name="Lucas S."/>
            <person name="Mangogna M."/>
            <person name="McGinnis K."/>
            <person name="Medlin L.K."/>
            <person name="Montsant A."/>
            <person name="Oudot-Le Secq M.P."/>
            <person name="Napoli C."/>
            <person name="Obornik M."/>
            <person name="Parker M.S."/>
            <person name="Petit J.L."/>
            <person name="Porcel B.M."/>
            <person name="Poulsen N."/>
            <person name="Robison M."/>
            <person name="Rychlewski L."/>
            <person name="Rynearson T.A."/>
            <person name="Schmutz J."/>
            <person name="Shapiro H."/>
            <person name="Siaut M."/>
            <person name="Stanley M."/>
            <person name="Sussman M.R."/>
            <person name="Taylor A.R."/>
            <person name="Vardi A."/>
            <person name="von Dassow P."/>
            <person name="Vyverman W."/>
            <person name="Willis A."/>
            <person name="Wyrwicz L.S."/>
            <person name="Rokhsar D.S."/>
            <person name="Weissenbach J."/>
            <person name="Armbrust E.V."/>
            <person name="Green B.R."/>
            <person name="Van de Peer Y."/>
            <person name="Grigoriev I.V."/>
        </authorList>
    </citation>
    <scope>NUCLEOTIDE SEQUENCE [LARGE SCALE GENOMIC DNA]</scope>
    <source>
        <strain evidence="6 7">CCAP 1055/1</strain>
    </source>
</reference>
<dbReference type="GO" id="GO:0045252">
    <property type="term" value="C:oxoglutarate dehydrogenase complex"/>
    <property type="evidence" value="ECO:0007669"/>
    <property type="project" value="TreeGrafter"/>
</dbReference>
<keyword evidence="7" id="KW-1185">Reference proteome</keyword>
<dbReference type="InterPro" id="IPR011603">
    <property type="entry name" value="2oxoglutarate_DH_E1"/>
</dbReference>
<proteinExistence type="inferred from homology"/>
<comment type="similarity">
    <text evidence="2">Belongs to the alpha-ketoglutarate dehydrogenase family.</text>
</comment>
<dbReference type="RefSeq" id="XP_002181384.1">
    <property type="nucleotide sequence ID" value="XM_002181348.1"/>
</dbReference>
<evidence type="ECO:0000256" key="3">
    <source>
        <dbReference type="ARBA" id="ARBA00023002"/>
    </source>
</evidence>
<dbReference type="PaxDb" id="2850-Phatr47109"/>
<dbReference type="GO" id="GO:0005739">
    <property type="term" value="C:mitochondrion"/>
    <property type="evidence" value="ECO:0007669"/>
    <property type="project" value="TreeGrafter"/>
</dbReference>
<evidence type="ECO:0000256" key="1">
    <source>
        <dbReference type="ARBA" id="ARBA00001964"/>
    </source>
</evidence>
<gene>
    <name evidence="6" type="ORF">PHATRDRAFT_47109</name>
</gene>
<name>B7G2I0_PHATC</name>
<dbReference type="Gene3D" id="3.40.50.970">
    <property type="match status" value="1"/>
</dbReference>
<keyword evidence="4" id="KW-0786">Thiamine pyrophosphate</keyword>
<organism evidence="6 7">
    <name type="scientific">Phaeodactylum tricornutum (strain CCAP 1055/1)</name>
    <dbReference type="NCBI Taxonomy" id="556484"/>
    <lineage>
        <taxon>Eukaryota</taxon>
        <taxon>Sar</taxon>
        <taxon>Stramenopiles</taxon>
        <taxon>Ochrophyta</taxon>
        <taxon>Bacillariophyta</taxon>
        <taxon>Bacillariophyceae</taxon>
        <taxon>Bacillariophycidae</taxon>
        <taxon>Naviculales</taxon>
        <taxon>Phaeodactylaceae</taxon>
        <taxon>Phaeodactylum</taxon>
    </lineage>
</organism>
<dbReference type="InParanoid" id="B7G2I0"/>
<dbReference type="PANTHER" id="PTHR23152">
    <property type="entry name" value="2-OXOGLUTARATE DEHYDROGENASE"/>
    <property type="match status" value="1"/>
</dbReference>
<comment type="cofactor">
    <cofactor evidence="1">
        <name>thiamine diphosphate</name>
        <dbReference type="ChEBI" id="CHEBI:58937"/>
    </cofactor>
</comment>
<dbReference type="GO" id="GO:0030976">
    <property type="term" value="F:thiamine pyrophosphate binding"/>
    <property type="evidence" value="ECO:0007669"/>
    <property type="project" value="InterPro"/>
</dbReference>
<dbReference type="EMBL" id="CM000614">
    <property type="protein sequence ID" value="EEC47307.1"/>
    <property type="molecule type" value="Genomic_DNA"/>
</dbReference>
<evidence type="ECO:0000256" key="2">
    <source>
        <dbReference type="ARBA" id="ARBA00006936"/>
    </source>
</evidence>
<evidence type="ECO:0000259" key="5">
    <source>
        <dbReference type="Pfam" id="PF00676"/>
    </source>
</evidence>
<sequence length="173" mass="18806">MKFLTLHPAANSFLFTTKGDQHEVILSQRGFVGISFYSQAAEEISDNEEPHEPLFSGKAAGEQALGPAQCILEKKMFSLSGHVTKPVSLKKIRNVLPILLHGDATFAGQGVVYETMQMAEVPDLMLIVFTTNPLHLRSTPYSSDLGKAFTCPIFHCNGNDPLAVSTALETAVE</sequence>
<dbReference type="STRING" id="556484.B7G2I0"/>
<reference evidence="7" key="2">
    <citation type="submission" date="2008-08" db="EMBL/GenBank/DDBJ databases">
        <authorList>
            <consortium name="Diatom Consortium"/>
            <person name="Grigoriev I."/>
            <person name="Grimwood J."/>
            <person name="Kuo A."/>
            <person name="Otillar R.P."/>
            <person name="Salamov A."/>
            <person name="Detter J.C."/>
            <person name="Lindquist E."/>
            <person name="Shapiro H."/>
            <person name="Lucas S."/>
            <person name="Glavina del Rio T."/>
            <person name="Pitluck S."/>
            <person name="Rokhsar D."/>
            <person name="Bowler C."/>
        </authorList>
    </citation>
    <scope>GENOME REANNOTATION</scope>
    <source>
        <strain evidence="7">CCAP 1055/1</strain>
    </source>
</reference>
<dbReference type="PANTHER" id="PTHR23152:SF4">
    <property type="entry name" value="2-OXOADIPATE DEHYDROGENASE COMPLEX COMPONENT E1"/>
    <property type="match status" value="1"/>
</dbReference>
<dbReference type="GO" id="GO:0006099">
    <property type="term" value="P:tricarboxylic acid cycle"/>
    <property type="evidence" value="ECO:0007669"/>
    <property type="project" value="TreeGrafter"/>
</dbReference>
<dbReference type="KEGG" id="pti:PHATRDRAFT_47109"/>
<dbReference type="GO" id="GO:0004591">
    <property type="term" value="F:oxoglutarate dehydrogenase (succinyl-transferring) activity"/>
    <property type="evidence" value="ECO:0007669"/>
    <property type="project" value="TreeGrafter"/>
</dbReference>
<feature type="domain" description="Dehydrogenase E1 component" evidence="5">
    <location>
        <begin position="94"/>
        <end position="173"/>
    </location>
</feature>
<dbReference type="InterPro" id="IPR029061">
    <property type="entry name" value="THDP-binding"/>
</dbReference>